<keyword evidence="9" id="KW-0347">Helicase</keyword>
<keyword evidence="13" id="KW-0234">DNA repair</keyword>
<evidence type="ECO:0000256" key="18">
    <source>
        <dbReference type="ARBA" id="ARBA00082714"/>
    </source>
</evidence>
<evidence type="ECO:0000256" key="15">
    <source>
        <dbReference type="ARBA" id="ARBA00023242"/>
    </source>
</evidence>
<dbReference type="Pfam" id="PF13307">
    <property type="entry name" value="Helicase_C_2"/>
    <property type="match status" value="1"/>
</dbReference>
<dbReference type="GO" id="GO:0006289">
    <property type="term" value="P:nucleotide-excision repair"/>
    <property type="evidence" value="ECO:0007669"/>
    <property type="project" value="TreeGrafter"/>
</dbReference>
<dbReference type="EMBL" id="CAXITT010000259">
    <property type="protein sequence ID" value="CAL1537361.1"/>
    <property type="molecule type" value="Genomic_DNA"/>
</dbReference>
<dbReference type="GO" id="GO:1990918">
    <property type="term" value="P:double-strand break repair involved in meiotic recombination"/>
    <property type="evidence" value="ECO:0007669"/>
    <property type="project" value="TreeGrafter"/>
</dbReference>
<evidence type="ECO:0000256" key="14">
    <source>
        <dbReference type="ARBA" id="ARBA00023235"/>
    </source>
</evidence>
<evidence type="ECO:0000256" key="9">
    <source>
        <dbReference type="ARBA" id="ARBA00022806"/>
    </source>
</evidence>
<evidence type="ECO:0000313" key="20">
    <source>
        <dbReference type="EMBL" id="CAL1537361.1"/>
    </source>
</evidence>
<dbReference type="GO" id="GO:0043139">
    <property type="term" value="F:5'-3' DNA helicase activity"/>
    <property type="evidence" value="ECO:0007669"/>
    <property type="project" value="UniProtKB-EC"/>
</dbReference>
<dbReference type="GO" id="GO:0005524">
    <property type="term" value="F:ATP binding"/>
    <property type="evidence" value="ECO:0007669"/>
    <property type="project" value="UniProtKB-KW"/>
</dbReference>
<keyword evidence="21" id="KW-1185">Reference proteome</keyword>
<reference evidence="20 21" key="1">
    <citation type="submission" date="2024-04" db="EMBL/GenBank/DDBJ databases">
        <authorList>
            <consortium name="Genoscope - CEA"/>
            <person name="William W."/>
        </authorList>
    </citation>
    <scope>NUCLEOTIDE SEQUENCE [LARGE SCALE GENOMIC DNA]</scope>
</reference>
<dbReference type="InterPro" id="IPR045028">
    <property type="entry name" value="DinG/Rad3-like"/>
</dbReference>
<evidence type="ECO:0000256" key="3">
    <source>
        <dbReference type="ARBA" id="ARBA00008792"/>
    </source>
</evidence>
<dbReference type="InterPro" id="IPR027417">
    <property type="entry name" value="P-loop_NTPase"/>
</dbReference>
<dbReference type="InterPro" id="IPR014013">
    <property type="entry name" value="Helic_SF1/SF2_ATP-bd_DinG/Rad3"/>
</dbReference>
<keyword evidence="4" id="KW-0004">4Fe-4S</keyword>
<dbReference type="GO" id="GO:0016818">
    <property type="term" value="F:hydrolase activity, acting on acid anhydrides, in phosphorus-containing anhydrides"/>
    <property type="evidence" value="ECO:0007669"/>
    <property type="project" value="InterPro"/>
</dbReference>
<dbReference type="SUPFAM" id="SSF52540">
    <property type="entry name" value="P-loop containing nucleoside triphosphate hydrolases"/>
    <property type="match status" value="1"/>
</dbReference>
<evidence type="ECO:0000256" key="17">
    <source>
        <dbReference type="ARBA" id="ARBA00048954"/>
    </source>
</evidence>
<dbReference type="NCBIfam" id="TIGR00604">
    <property type="entry name" value="rad3"/>
    <property type="match status" value="1"/>
</dbReference>
<gene>
    <name evidence="20" type="ORF">GSLYS_00011274001</name>
</gene>
<evidence type="ECO:0000256" key="4">
    <source>
        <dbReference type="ARBA" id="ARBA00022485"/>
    </source>
</evidence>
<dbReference type="GO" id="GO:0003677">
    <property type="term" value="F:DNA binding"/>
    <property type="evidence" value="ECO:0007669"/>
    <property type="project" value="InterPro"/>
</dbReference>
<dbReference type="SMART" id="SM00491">
    <property type="entry name" value="HELICc2"/>
    <property type="match status" value="1"/>
</dbReference>
<evidence type="ECO:0000256" key="7">
    <source>
        <dbReference type="ARBA" id="ARBA00022763"/>
    </source>
</evidence>
<evidence type="ECO:0000256" key="5">
    <source>
        <dbReference type="ARBA" id="ARBA00022723"/>
    </source>
</evidence>
<dbReference type="PANTHER" id="PTHR11472:SF47">
    <property type="entry name" value="FANCONI ANEMIA GROUP J PROTEIN"/>
    <property type="match status" value="1"/>
</dbReference>
<keyword evidence="7" id="KW-0227">DNA damage</keyword>
<name>A0AAV2HWQ1_LYMST</name>
<protein>
    <recommendedName>
        <fullName evidence="16">DNA 5'-3' helicase</fullName>
        <ecNumber evidence="16">5.6.2.3</ecNumber>
    </recommendedName>
    <alternativeName>
        <fullName evidence="18">DNA 5'-3' helicase FANCJ</fullName>
    </alternativeName>
</protein>
<comment type="catalytic activity">
    <reaction evidence="17">
        <text>ATP + H2O = ADP + phosphate + H(+)</text>
        <dbReference type="Rhea" id="RHEA:13065"/>
        <dbReference type="ChEBI" id="CHEBI:15377"/>
        <dbReference type="ChEBI" id="CHEBI:15378"/>
        <dbReference type="ChEBI" id="CHEBI:30616"/>
        <dbReference type="ChEBI" id="CHEBI:43474"/>
        <dbReference type="ChEBI" id="CHEBI:456216"/>
        <dbReference type="EC" id="5.6.2.3"/>
    </reaction>
</comment>
<keyword evidence="11" id="KW-0408">Iron</keyword>
<evidence type="ECO:0000256" key="10">
    <source>
        <dbReference type="ARBA" id="ARBA00022840"/>
    </source>
</evidence>
<feature type="domain" description="Helicase ATP-binding" evidence="19">
    <location>
        <begin position="1"/>
        <end position="227"/>
    </location>
</feature>
<keyword evidence="15" id="KW-0539">Nucleus</keyword>
<proteinExistence type="inferred from homology"/>
<sequence length="691" mass="78688">EKQEVKVVPVVAECKLCTCDNSGPTSKARTKIPKIYFGTRTHKQVAQIVRELRKTQYSNVKMTILGSREHTCIHPEVSKMKAKNDGCKELLNGPGCRFKDSTQRFTSQNVVKGMGLNNAWDIEDLVQLCKVKKACPYFLSRGLKDEADLIICPYNYLIDPIIRDAMAISIKGHVVILDEAHNIEDAAREAASQSITQESIVKAVRDIEILIERNIDIADYSKLRAVLHNLDTFIDENKNKLEQKDFDRAYKIWSAFHIVAQLESLGLGPKHFPNIKTAYTSVKSAAEERKEESFKNGLTLDLLEMKPATDVLLTQIFQVLEYLYRADMKYVDDYSKKNKVDSRYFFYINYIILFKKIESPIVTQKYRMLKQESTAVYTLNFWCMNPGVAFSDFAETRSIILTSGTLSPLGSFQSELGLSFSIQLEANHVIRDSQVWVGTIGSGPTGGKLQAVFRNLETFGYQDELGGLVLRVCEIVPYGVLCFLPSYKVLEKVTSRWESTGLMKKLSHIKKIIKEPRGSDKLDFEGQMDIFYEAMKTTGADEDEANTNGAIFFAVCRGKVSEGLDFADNFARAVISVGIPFPNYKDVQVEQKRQYNDNHRKSRGLLSGQQWYEIQGFRALNQALGRCIRHRQDWGALIIVDERFLKDPPKYCNGLSKWVRNKIQPFQEFSKAMNSLCEFITVRMEADKESK</sequence>
<accession>A0AAV2HWQ1</accession>
<comment type="subcellular location">
    <subcellularLocation>
        <location evidence="2">Nucleus</location>
    </subcellularLocation>
</comment>
<dbReference type="InterPro" id="IPR010614">
    <property type="entry name" value="RAD3-like_helicase_DEAD"/>
</dbReference>
<keyword evidence="8" id="KW-0378">Hydrolase</keyword>
<dbReference type="GO" id="GO:0051539">
    <property type="term" value="F:4 iron, 4 sulfur cluster binding"/>
    <property type="evidence" value="ECO:0007669"/>
    <property type="project" value="UniProtKB-KW"/>
</dbReference>
<dbReference type="InterPro" id="IPR013020">
    <property type="entry name" value="Rad3/Chl1-like"/>
</dbReference>
<dbReference type="Pfam" id="PF06733">
    <property type="entry name" value="DEAD_2"/>
    <property type="match status" value="1"/>
</dbReference>
<dbReference type="CDD" id="cd18788">
    <property type="entry name" value="SF2_C_XPD"/>
    <property type="match status" value="1"/>
</dbReference>
<comment type="similarity">
    <text evidence="3">Belongs to the DEAD box helicase family. DEAH subfamily.</text>
</comment>
<dbReference type="Proteomes" id="UP001497497">
    <property type="component" value="Unassembled WGS sequence"/>
</dbReference>
<feature type="non-terminal residue" evidence="20">
    <location>
        <position position="1"/>
    </location>
</feature>
<keyword evidence="14" id="KW-0413">Isomerase</keyword>
<dbReference type="GO" id="GO:0046872">
    <property type="term" value="F:metal ion binding"/>
    <property type="evidence" value="ECO:0007669"/>
    <property type="project" value="UniProtKB-KW"/>
</dbReference>
<evidence type="ECO:0000256" key="13">
    <source>
        <dbReference type="ARBA" id="ARBA00023204"/>
    </source>
</evidence>
<comment type="caution">
    <text evidence="20">The sequence shown here is derived from an EMBL/GenBank/DDBJ whole genome shotgun (WGS) entry which is preliminary data.</text>
</comment>
<comment type="cofactor">
    <cofactor evidence="1">
        <name>[4Fe-4S] cluster</name>
        <dbReference type="ChEBI" id="CHEBI:49883"/>
    </cofactor>
</comment>
<evidence type="ECO:0000256" key="16">
    <source>
        <dbReference type="ARBA" id="ARBA00044969"/>
    </source>
</evidence>
<organism evidence="20 21">
    <name type="scientific">Lymnaea stagnalis</name>
    <name type="common">Great pond snail</name>
    <name type="synonym">Helix stagnalis</name>
    <dbReference type="NCBI Taxonomy" id="6523"/>
    <lineage>
        <taxon>Eukaryota</taxon>
        <taxon>Metazoa</taxon>
        <taxon>Spiralia</taxon>
        <taxon>Lophotrochozoa</taxon>
        <taxon>Mollusca</taxon>
        <taxon>Gastropoda</taxon>
        <taxon>Heterobranchia</taxon>
        <taxon>Euthyneura</taxon>
        <taxon>Panpulmonata</taxon>
        <taxon>Hygrophila</taxon>
        <taxon>Lymnaeoidea</taxon>
        <taxon>Lymnaeidae</taxon>
        <taxon>Lymnaea</taxon>
    </lineage>
</organism>
<evidence type="ECO:0000256" key="1">
    <source>
        <dbReference type="ARBA" id="ARBA00001966"/>
    </source>
</evidence>
<evidence type="ECO:0000256" key="12">
    <source>
        <dbReference type="ARBA" id="ARBA00023014"/>
    </source>
</evidence>
<dbReference type="SMART" id="SM00488">
    <property type="entry name" value="DEXDc2"/>
    <property type="match status" value="1"/>
</dbReference>
<keyword evidence="12" id="KW-0411">Iron-sulfur</keyword>
<keyword evidence="6" id="KW-0547">Nucleotide-binding</keyword>
<dbReference type="PANTHER" id="PTHR11472">
    <property type="entry name" value="DNA REPAIR DEAD HELICASE RAD3/XP-D SUBFAMILY MEMBER"/>
    <property type="match status" value="1"/>
</dbReference>
<dbReference type="InterPro" id="IPR006554">
    <property type="entry name" value="Helicase-like_DEXD_c2"/>
</dbReference>
<evidence type="ECO:0000256" key="6">
    <source>
        <dbReference type="ARBA" id="ARBA00022741"/>
    </source>
</evidence>
<feature type="non-terminal residue" evidence="20">
    <location>
        <position position="691"/>
    </location>
</feature>
<evidence type="ECO:0000256" key="8">
    <source>
        <dbReference type="ARBA" id="ARBA00022801"/>
    </source>
</evidence>
<keyword evidence="5" id="KW-0479">Metal-binding</keyword>
<evidence type="ECO:0000259" key="19">
    <source>
        <dbReference type="PROSITE" id="PS51193"/>
    </source>
</evidence>
<dbReference type="EC" id="5.6.2.3" evidence="16"/>
<dbReference type="PROSITE" id="PS51193">
    <property type="entry name" value="HELICASE_ATP_BIND_2"/>
    <property type="match status" value="1"/>
</dbReference>
<dbReference type="FunFam" id="3.40.50.300:FF:000731">
    <property type="entry name" value="Fanconi anemia group J protein homolog"/>
    <property type="match status" value="1"/>
</dbReference>
<dbReference type="InterPro" id="IPR006555">
    <property type="entry name" value="ATP-dep_Helicase_C"/>
</dbReference>
<evidence type="ECO:0000256" key="11">
    <source>
        <dbReference type="ARBA" id="ARBA00023004"/>
    </source>
</evidence>
<keyword evidence="10" id="KW-0067">ATP-binding</keyword>
<dbReference type="Gene3D" id="3.40.50.300">
    <property type="entry name" value="P-loop containing nucleotide triphosphate hydrolases"/>
    <property type="match status" value="2"/>
</dbReference>
<evidence type="ECO:0000256" key="2">
    <source>
        <dbReference type="ARBA" id="ARBA00004123"/>
    </source>
</evidence>
<evidence type="ECO:0000313" key="21">
    <source>
        <dbReference type="Proteomes" id="UP001497497"/>
    </source>
</evidence>
<dbReference type="AlphaFoldDB" id="A0AAV2HWQ1"/>
<dbReference type="GO" id="GO:0005634">
    <property type="term" value="C:nucleus"/>
    <property type="evidence" value="ECO:0007669"/>
    <property type="project" value="UniProtKB-SubCell"/>
</dbReference>